<name>A0A5N6NG40_9ASTR</name>
<protein>
    <recommendedName>
        <fullName evidence="4">Retrotransposon gag domain-containing protein</fullName>
    </recommendedName>
</protein>
<evidence type="ECO:0000256" key="1">
    <source>
        <dbReference type="SAM" id="Coils"/>
    </source>
</evidence>
<reference evidence="2 3" key="1">
    <citation type="submission" date="2019-05" db="EMBL/GenBank/DDBJ databases">
        <title>Mikania micrantha, genome provides insights into the molecular mechanism of rapid growth.</title>
        <authorList>
            <person name="Liu B."/>
        </authorList>
    </citation>
    <scope>NUCLEOTIDE SEQUENCE [LARGE SCALE GENOMIC DNA]</scope>
    <source>
        <strain evidence="2">NLD-2019</strain>
        <tissue evidence="2">Leaf</tissue>
    </source>
</reference>
<evidence type="ECO:0000313" key="3">
    <source>
        <dbReference type="Proteomes" id="UP000326396"/>
    </source>
</evidence>
<keyword evidence="1" id="KW-0175">Coiled coil</keyword>
<keyword evidence="3" id="KW-1185">Reference proteome</keyword>
<organism evidence="2 3">
    <name type="scientific">Mikania micrantha</name>
    <name type="common">bitter vine</name>
    <dbReference type="NCBI Taxonomy" id="192012"/>
    <lineage>
        <taxon>Eukaryota</taxon>
        <taxon>Viridiplantae</taxon>
        <taxon>Streptophyta</taxon>
        <taxon>Embryophyta</taxon>
        <taxon>Tracheophyta</taxon>
        <taxon>Spermatophyta</taxon>
        <taxon>Magnoliopsida</taxon>
        <taxon>eudicotyledons</taxon>
        <taxon>Gunneridae</taxon>
        <taxon>Pentapetalae</taxon>
        <taxon>asterids</taxon>
        <taxon>campanulids</taxon>
        <taxon>Asterales</taxon>
        <taxon>Asteraceae</taxon>
        <taxon>Asteroideae</taxon>
        <taxon>Heliantheae alliance</taxon>
        <taxon>Eupatorieae</taxon>
        <taxon>Mikania</taxon>
    </lineage>
</organism>
<evidence type="ECO:0008006" key="4">
    <source>
        <dbReference type="Google" id="ProtNLM"/>
    </source>
</evidence>
<dbReference type="AlphaFoldDB" id="A0A5N6NG40"/>
<dbReference type="OrthoDB" id="1749531at2759"/>
<feature type="coiled-coil region" evidence="1">
    <location>
        <begin position="28"/>
        <end position="55"/>
    </location>
</feature>
<proteinExistence type="predicted"/>
<sequence>MARREVVVPVREPDLPVSKEIRDPYDRLEVREQLIQQLQADVNEIKTTLHSLEVERGEYAEFRKIILAWMKHYEQQQIDRSSGTSNSSGLFSPSNSNFDSIQVSMGVLKAVTQLQLPEFNGIDPHGWLQQANLYFDFNNTPDELRLHLIQFRMVGVAHHWFTALIQIWESITWLEFQSELLQHFNGFEIPTPYEQSESIHASVIDFVAGKAVESVAGKASLAFFCYQSNYGPVTCDGPQVLGQGEPKRVNTPKLTKRGFPACSDNTESVPFTTPVHRYPASRLWVEPMPESKPFRLLDLASQGTFAEQTLYWANLGLARLKK</sequence>
<dbReference type="EMBL" id="SZYD01000011">
    <property type="protein sequence ID" value="KAD4888012.1"/>
    <property type="molecule type" value="Genomic_DNA"/>
</dbReference>
<accession>A0A5N6NG40</accession>
<dbReference type="Proteomes" id="UP000326396">
    <property type="component" value="Linkage Group LG19"/>
</dbReference>
<gene>
    <name evidence="2" type="ORF">E3N88_20085</name>
</gene>
<evidence type="ECO:0000313" key="2">
    <source>
        <dbReference type="EMBL" id="KAD4888012.1"/>
    </source>
</evidence>
<comment type="caution">
    <text evidence="2">The sequence shown here is derived from an EMBL/GenBank/DDBJ whole genome shotgun (WGS) entry which is preliminary data.</text>
</comment>